<proteinExistence type="predicted"/>
<dbReference type="Proteomes" id="UP001234787">
    <property type="component" value="Unassembled WGS sequence"/>
</dbReference>
<name>A0AAD3RPN0_CRYJA</name>
<evidence type="ECO:0000313" key="2">
    <source>
        <dbReference type="Proteomes" id="UP001234787"/>
    </source>
</evidence>
<accession>A0AAD3RPN0</accession>
<comment type="caution">
    <text evidence="1">The sequence shown here is derived from an EMBL/GenBank/DDBJ whole genome shotgun (WGS) entry which is preliminary data.</text>
</comment>
<dbReference type="EMBL" id="BSEH01000612">
    <property type="protein sequence ID" value="GLJ58942.1"/>
    <property type="molecule type" value="Genomic_DNA"/>
</dbReference>
<gene>
    <name evidence="1" type="ORF">SUGI_1485510</name>
</gene>
<sequence length="154" mass="18020">MRSPRSKFLCQERRLKVIYPTVKLAQSLYDFIVRQNRKAWVPGFDQSKLRPPIRFITQRQMARTVEVVDLAFEWTSSGFFETIRNNNRKGTYSRLSLAQQPLLGSLHSIPISPFRTRYRISVNRGARFNSIKNWTRPPFRTLSPDFPISTAAVE</sequence>
<organism evidence="1 2">
    <name type="scientific">Cryptomeria japonica</name>
    <name type="common">Japanese cedar</name>
    <name type="synonym">Cupressus japonica</name>
    <dbReference type="NCBI Taxonomy" id="3369"/>
    <lineage>
        <taxon>Eukaryota</taxon>
        <taxon>Viridiplantae</taxon>
        <taxon>Streptophyta</taxon>
        <taxon>Embryophyta</taxon>
        <taxon>Tracheophyta</taxon>
        <taxon>Spermatophyta</taxon>
        <taxon>Pinopsida</taxon>
        <taxon>Pinidae</taxon>
        <taxon>Conifers II</taxon>
        <taxon>Cupressales</taxon>
        <taxon>Cupressaceae</taxon>
        <taxon>Cryptomeria</taxon>
    </lineage>
</organism>
<protein>
    <submittedName>
        <fullName evidence="1">Uncharacterized protein</fullName>
    </submittedName>
</protein>
<evidence type="ECO:0000313" key="1">
    <source>
        <dbReference type="EMBL" id="GLJ58942.1"/>
    </source>
</evidence>
<keyword evidence="2" id="KW-1185">Reference proteome</keyword>
<reference evidence="1" key="1">
    <citation type="submission" date="2022-12" db="EMBL/GenBank/DDBJ databases">
        <title>Chromosome-Level Genome Assembly of Japanese Cedar (Cryptomeriajaponica D. Don).</title>
        <authorList>
            <person name="Fujino T."/>
            <person name="Yamaguchi K."/>
            <person name="Yokoyama T."/>
            <person name="Hamanaka T."/>
            <person name="Harazono Y."/>
            <person name="Kamada H."/>
            <person name="Kobayashi W."/>
            <person name="Ujino-Ihara T."/>
            <person name="Uchiyama K."/>
            <person name="Matsumoto A."/>
            <person name="Izuno A."/>
            <person name="Tsumura Y."/>
            <person name="Toyoda A."/>
            <person name="Shigenobu S."/>
            <person name="Moriguchi Y."/>
            <person name="Ueno S."/>
            <person name="Kasahara M."/>
        </authorList>
    </citation>
    <scope>NUCLEOTIDE SEQUENCE</scope>
</reference>
<dbReference type="AlphaFoldDB" id="A0AAD3RPN0"/>